<dbReference type="Proteomes" id="UP000760545">
    <property type="component" value="Unassembled WGS sequence"/>
</dbReference>
<proteinExistence type="inferred from homology"/>
<keyword evidence="6" id="KW-0472">Membrane</keyword>
<evidence type="ECO:0000256" key="9">
    <source>
        <dbReference type="SAM" id="SignalP"/>
    </source>
</evidence>
<evidence type="ECO:0000256" key="6">
    <source>
        <dbReference type="ARBA" id="ARBA00023136"/>
    </source>
</evidence>
<keyword evidence="3" id="KW-0813">Transport</keyword>
<evidence type="ECO:0000256" key="8">
    <source>
        <dbReference type="SAM" id="Coils"/>
    </source>
</evidence>
<evidence type="ECO:0000256" key="2">
    <source>
        <dbReference type="ARBA" id="ARBA00007613"/>
    </source>
</evidence>
<evidence type="ECO:0000313" key="10">
    <source>
        <dbReference type="EMBL" id="NJX15244.1"/>
    </source>
</evidence>
<evidence type="ECO:0000256" key="7">
    <source>
        <dbReference type="ARBA" id="ARBA00023237"/>
    </source>
</evidence>
<accession>A0ABX1DC55</accession>
<dbReference type="InterPro" id="IPR051906">
    <property type="entry name" value="TolC-like"/>
</dbReference>
<comment type="caution">
    <text evidence="10">The sequence shown here is derived from an EMBL/GenBank/DDBJ whole genome shotgun (WGS) entry which is preliminary data.</text>
</comment>
<dbReference type="SUPFAM" id="SSF56954">
    <property type="entry name" value="Outer membrane efflux proteins (OEP)"/>
    <property type="match status" value="1"/>
</dbReference>
<protein>
    <submittedName>
        <fullName evidence="10">TolC family protein</fullName>
    </submittedName>
</protein>
<gene>
    <name evidence="10" type="ORF">HC176_07050</name>
</gene>
<organism evidence="10 11">
    <name type="scientific">Tamlana crocina</name>
    <dbReference type="NCBI Taxonomy" id="393006"/>
    <lineage>
        <taxon>Bacteria</taxon>
        <taxon>Pseudomonadati</taxon>
        <taxon>Bacteroidota</taxon>
        <taxon>Flavobacteriia</taxon>
        <taxon>Flavobacteriales</taxon>
        <taxon>Flavobacteriaceae</taxon>
        <taxon>Tamlana</taxon>
    </lineage>
</organism>
<keyword evidence="9" id="KW-0732">Signal</keyword>
<keyword evidence="7" id="KW-0998">Cell outer membrane</keyword>
<dbReference type="InterPro" id="IPR003423">
    <property type="entry name" value="OMP_efflux"/>
</dbReference>
<comment type="similarity">
    <text evidence="2">Belongs to the outer membrane factor (OMF) (TC 1.B.17) family.</text>
</comment>
<reference evidence="10 11" key="1">
    <citation type="submission" date="2020-03" db="EMBL/GenBank/DDBJ databases">
        <title>Tamlana sp. nov, isolated from XXX.</title>
        <authorList>
            <person name="Cao W.R."/>
        </authorList>
    </citation>
    <scope>NUCLEOTIDE SEQUENCE [LARGE SCALE GENOMIC DNA]</scope>
    <source>
        <strain evidence="10 11">HST1-43</strain>
    </source>
</reference>
<feature type="coiled-coil region" evidence="8">
    <location>
        <begin position="341"/>
        <end position="388"/>
    </location>
</feature>
<dbReference type="PANTHER" id="PTHR30026:SF20">
    <property type="entry name" value="OUTER MEMBRANE PROTEIN TOLC"/>
    <property type="match status" value="1"/>
</dbReference>
<evidence type="ECO:0000313" key="11">
    <source>
        <dbReference type="Proteomes" id="UP000760545"/>
    </source>
</evidence>
<evidence type="ECO:0000256" key="3">
    <source>
        <dbReference type="ARBA" id="ARBA00022448"/>
    </source>
</evidence>
<feature type="chain" id="PRO_5046128698" evidence="9">
    <location>
        <begin position="25"/>
        <end position="447"/>
    </location>
</feature>
<dbReference type="RefSeq" id="WP_167917492.1">
    <property type="nucleotide sequence ID" value="NZ_JAAVJS010000008.1"/>
</dbReference>
<keyword evidence="8" id="KW-0175">Coiled coil</keyword>
<evidence type="ECO:0000256" key="5">
    <source>
        <dbReference type="ARBA" id="ARBA00022692"/>
    </source>
</evidence>
<dbReference type="PANTHER" id="PTHR30026">
    <property type="entry name" value="OUTER MEMBRANE PROTEIN TOLC"/>
    <property type="match status" value="1"/>
</dbReference>
<dbReference type="EMBL" id="JAAVJS010000008">
    <property type="protein sequence ID" value="NJX15244.1"/>
    <property type="molecule type" value="Genomic_DNA"/>
</dbReference>
<sequence>MIRYKYQKIGLCLALLFVSLFSFSQQKKWTLQECVNHALEHNITIQQSENTLLSNEQDILAAKGQFLPSVSGNMGQRMSIGSGFDPVTNQRINNQTTHSFNYNLSVSQNIFNGFRTLNQYKQSQLTKETNALELSRIKDDVSLNVVNAYLNVAFNKESLQTAKAQYEFSSKQFQQVKDLVDAGVQPQANIYDAEATLSRDAQQVTLAENSYTLALLTLSQLLQVPFEGFDVEIIAVESPSENVLYKEVTPVLNHAFQNRSEIKVAEKGVESAELNTEISKSGYYPSVSFGYGFGSVWSESKNDLIKQAFFRELDLLKGHNFNLNVSIPIFSRFQNKTAVAKSKIQEENSKLNLQRAKLDLEANIQQAFTDAQAAFKAYEAAKKSLEAQKLAFNNSKERYDIGVMTAYELEQARVQLINAESSLINAKYDFVFKTKVLDFYAGKSLFD</sequence>
<evidence type="ECO:0000256" key="4">
    <source>
        <dbReference type="ARBA" id="ARBA00022452"/>
    </source>
</evidence>
<feature type="signal peptide" evidence="9">
    <location>
        <begin position="1"/>
        <end position="24"/>
    </location>
</feature>
<keyword evidence="11" id="KW-1185">Reference proteome</keyword>
<dbReference type="Gene3D" id="1.20.1600.10">
    <property type="entry name" value="Outer membrane efflux proteins (OEP)"/>
    <property type="match status" value="1"/>
</dbReference>
<dbReference type="Pfam" id="PF02321">
    <property type="entry name" value="OEP"/>
    <property type="match status" value="2"/>
</dbReference>
<evidence type="ECO:0000256" key="1">
    <source>
        <dbReference type="ARBA" id="ARBA00004442"/>
    </source>
</evidence>
<keyword evidence="5" id="KW-0812">Transmembrane</keyword>
<comment type="subcellular location">
    <subcellularLocation>
        <location evidence="1">Cell outer membrane</location>
    </subcellularLocation>
</comment>
<name>A0ABX1DC55_9FLAO</name>
<keyword evidence="4" id="KW-1134">Transmembrane beta strand</keyword>